<comment type="subcellular location">
    <subcellularLocation>
        <location evidence="2">Cytoplasm</location>
    </subcellularLocation>
</comment>
<evidence type="ECO:0000256" key="3">
    <source>
        <dbReference type="SAM" id="MobiDB-lite"/>
    </source>
</evidence>
<dbReference type="SUPFAM" id="SSF110395">
    <property type="entry name" value="CutC-like"/>
    <property type="match status" value="1"/>
</dbReference>
<dbReference type="HAMAP" id="MF_00795">
    <property type="entry name" value="CutC"/>
    <property type="match status" value="1"/>
</dbReference>
<evidence type="ECO:0000256" key="1">
    <source>
        <dbReference type="ARBA" id="ARBA00007768"/>
    </source>
</evidence>
<dbReference type="Pfam" id="PF03932">
    <property type="entry name" value="CutC"/>
    <property type="match status" value="1"/>
</dbReference>
<protein>
    <recommendedName>
        <fullName evidence="2">PF03932 family protein CutC</fullName>
    </recommendedName>
</protein>
<comment type="similarity">
    <text evidence="1 2">Belongs to the CutC family.</text>
</comment>
<feature type="compositionally biased region" description="Basic and acidic residues" evidence="3">
    <location>
        <begin position="222"/>
        <end position="231"/>
    </location>
</feature>
<feature type="compositionally biased region" description="Basic residues" evidence="3">
    <location>
        <begin position="232"/>
        <end position="253"/>
    </location>
</feature>
<comment type="caution">
    <text evidence="2">Once thought to be involved in copper homeostasis, experiments in E.coli have shown this is not the case.</text>
</comment>
<organism evidence="4 5">
    <name type="scientific">Bifidobacterium pullorum</name>
    <dbReference type="NCBI Taxonomy" id="78448"/>
    <lineage>
        <taxon>Bacteria</taxon>
        <taxon>Bacillati</taxon>
        <taxon>Actinomycetota</taxon>
        <taxon>Actinomycetes</taxon>
        <taxon>Bifidobacteriales</taxon>
        <taxon>Bifidobacteriaceae</taxon>
        <taxon>Bifidobacterium</taxon>
    </lineage>
</organism>
<gene>
    <name evidence="2" type="primary">cutC</name>
    <name evidence="4" type="ORF">BPULL_0063</name>
</gene>
<accession>A0A7V8HSA5</accession>
<reference evidence="4 5" key="1">
    <citation type="submission" date="2014-03" db="EMBL/GenBank/DDBJ databases">
        <title>Genomics of Bifidobacteria.</title>
        <authorList>
            <person name="Ventura M."/>
            <person name="Milani C."/>
            <person name="Lugli G.A."/>
        </authorList>
    </citation>
    <scope>NUCLEOTIDE SEQUENCE [LARGE SCALE GENOMIC DNA]</scope>
    <source>
        <strain evidence="4 5">LMG 21816</strain>
    </source>
</reference>
<comment type="caution">
    <text evidence="4">The sequence shown here is derived from an EMBL/GenBank/DDBJ whole genome shotgun (WGS) entry which is preliminary data.</text>
</comment>
<dbReference type="GO" id="GO:0005507">
    <property type="term" value="F:copper ion binding"/>
    <property type="evidence" value="ECO:0007669"/>
    <property type="project" value="TreeGrafter"/>
</dbReference>
<keyword evidence="2" id="KW-0963">Cytoplasm</keyword>
<dbReference type="EMBL" id="JGZJ01000001">
    <property type="protein sequence ID" value="KFI84602.1"/>
    <property type="molecule type" value="Genomic_DNA"/>
</dbReference>
<dbReference type="InterPro" id="IPR005627">
    <property type="entry name" value="CutC-like"/>
</dbReference>
<evidence type="ECO:0000313" key="5">
    <source>
        <dbReference type="Proteomes" id="UP000029109"/>
    </source>
</evidence>
<dbReference type="Gene3D" id="3.20.20.380">
    <property type="entry name" value="Copper homeostasis (CutC) domain"/>
    <property type="match status" value="1"/>
</dbReference>
<dbReference type="AlphaFoldDB" id="A0A7V8HSA5"/>
<sequence length="292" mass="31316">MTVEIAVQDVEGARIALEEGADRIELCVALGATGGLTPSFALIQACSHVGLPRGVQVLVRPRSGSFVFGKTERMVQLGDVRSAILAGASGVVVGGLNEDNTIDMPFAAALIECARDEGRRCNRDVQVTFHRAFDMVPDQFAALDVLIELGYTRVLTSGGAPTVPEGLDRLHDLVRHAAGRIEIQAGGGVTPESIGAIRAAGVDAIHLSGQDAGRRIGRPRWRRPEPRGTDRPRHRARRGARRAVMRPSARRRRVTDAWPSPRQIVAQHGGRFAADRDVVADLASADARLGVE</sequence>
<dbReference type="GO" id="GO:0005737">
    <property type="term" value="C:cytoplasm"/>
    <property type="evidence" value="ECO:0007669"/>
    <property type="project" value="UniProtKB-SubCell"/>
</dbReference>
<feature type="region of interest" description="Disordered" evidence="3">
    <location>
        <begin position="215"/>
        <end position="256"/>
    </location>
</feature>
<dbReference type="PANTHER" id="PTHR12598:SF0">
    <property type="entry name" value="COPPER HOMEOSTASIS PROTEIN CUTC HOMOLOG"/>
    <property type="match status" value="1"/>
</dbReference>
<name>A0A7V8HSA5_9BIFI</name>
<dbReference type="InterPro" id="IPR036822">
    <property type="entry name" value="CutC-like_dom_sf"/>
</dbReference>
<dbReference type="PANTHER" id="PTHR12598">
    <property type="entry name" value="COPPER HOMEOSTASIS PROTEIN CUTC"/>
    <property type="match status" value="1"/>
</dbReference>
<proteinExistence type="inferred from homology"/>
<evidence type="ECO:0000313" key="4">
    <source>
        <dbReference type="EMBL" id="KFI84602.1"/>
    </source>
</evidence>
<evidence type="ECO:0000256" key="2">
    <source>
        <dbReference type="HAMAP-Rule" id="MF_00795"/>
    </source>
</evidence>
<dbReference type="Proteomes" id="UP000029109">
    <property type="component" value="Unassembled WGS sequence"/>
</dbReference>